<feature type="binding site" evidence="6">
    <location>
        <position position="389"/>
    </location>
    <ligand>
        <name>Ca(2+)</name>
        <dbReference type="ChEBI" id="CHEBI:29108"/>
    </ligand>
</feature>
<dbReference type="Gene3D" id="2.120.10.100">
    <property type="entry name" value="Apyrase"/>
    <property type="match status" value="1"/>
</dbReference>
<accession>A0A1B6KA72</accession>
<evidence type="ECO:0000256" key="6">
    <source>
        <dbReference type="PIRSR" id="PIRSR609283-1"/>
    </source>
</evidence>
<evidence type="ECO:0000313" key="7">
    <source>
        <dbReference type="EMBL" id="JAT08346.1"/>
    </source>
</evidence>
<dbReference type="InterPro" id="IPR036258">
    <property type="entry name" value="Apyrase_sf"/>
</dbReference>
<dbReference type="PANTHER" id="PTHR13023:SF3">
    <property type="entry name" value="SOLUBLE CALCIUM-ACTIVATED NUCLEOTIDASE 1"/>
    <property type="match status" value="1"/>
</dbReference>
<dbReference type="AlphaFoldDB" id="A0A1B6KA72"/>
<dbReference type="GO" id="GO:0045134">
    <property type="term" value="F:UDP phosphatase activity"/>
    <property type="evidence" value="ECO:0007669"/>
    <property type="project" value="TreeGrafter"/>
</dbReference>
<feature type="binding site" evidence="6">
    <location>
        <position position="205"/>
    </location>
    <ligand>
        <name>Ca(2+)</name>
        <dbReference type="ChEBI" id="CHEBI:29108"/>
    </ligand>
</feature>
<organism evidence="7">
    <name type="scientific">Graphocephala atropunctata</name>
    <dbReference type="NCBI Taxonomy" id="36148"/>
    <lineage>
        <taxon>Eukaryota</taxon>
        <taxon>Metazoa</taxon>
        <taxon>Ecdysozoa</taxon>
        <taxon>Arthropoda</taxon>
        <taxon>Hexapoda</taxon>
        <taxon>Insecta</taxon>
        <taxon>Pterygota</taxon>
        <taxon>Neoptera</taxon>
        <taxon>Paraneoptera</taxon>
        <taxon>Hemiptera</taxon>
        <taxon>Auchenorrhyncha</taxon>
        <taxon>Membracoidea</taxon>
        <taxon>Cicadellidae</taxon>
        <taxon>Cicadellinae</taxon>
        <taxon>Cicadellini</taxon>
        <taxon>Graphocephala</taxon>
    </lineage>
</organism>
<dbReference type="GO" id="GO:0005509">
    <property type="term" value="F:calcium ion binding"/>
    <property type="evidence" value="ECO:0007669"/>
    <property type="project" value="InterPro"/>
</dbReference>
<dbReference type="SUPFAM" id="SSF101887">
    <property type="entry name" value="Apyrase"/>
    <property type="match status" value="1"/>
</dbReference>
<feature type="non-terminal residue" evidence="7">
    <location>
        <position position="1"/>
    </location>
</feature>
<dbReference type="GO" id="GO:0030166">
    <property type="term" value="P:proteoglycan biosynthetic process"/>
    <property type="evidence" value="ECO:0007669"/>
    <property type="project" value="TreeGrafter"/>
</dbReference>
<feature type="binding site" evidence="6">
    <location>
        <position position="156"/>
    </location>
    <ligand>
        <name>Ca(2+)</name>
        <dbReference type="ChEBI" id="CHEBI:29108"/>
    </ligand>
</feature>
<comment type="similarity">
    <text evidence="5">Belongs to the apyrase family.</text>
</comment>
<dbReference type="EMBL" id="GEBQ01031631">
    <property type="protein sequence ID" value="JAT08346.1"/>
    <property type="molecule type" value="Transcribed_RNA"/>
</dbReference>
<feature type="binding site" evidence="6">
    <location>
        <position position="157"/>
    </location>
    <ligand>
        <name>Ca(2+)</name>
        <dbReference type="ChEBI" id="CHEBI:29108"/>
    </ligand>
</feature>
<keyword evidence="3" id="KW-0378">Hydrolase</keyword>
<dbReference type="InterPro" id="IPR009283">
    <property type="entry name" value="Apyrase"/>
</dbReference>
<feature type="binding site" evidence="6">
    <location>
        <position position="273"/>
    </location>
    <ligand>
        <name>Ca(2+)</name>
        <dbReference type="ChEBI" id="CHEBI:29108"/>
    </ligand>
</feature>
<gene>
    <name evidence="7" type="ORF">g.30980</name>
</gene>
<evidence type="ECO:0000256" key="1">
    <source>
        <dbReference type="ARBA" id="ARBA00001913"/>
    </source>
</evidence>
<dbReference type="GO" id="GO:0004382">
    <property type="term" value="F:GDP phosphatase activity"/>
    <property type="evidence" value="ECO:0007669"/>
    <property type="project" value="TreeGrafter"/>
</dbReference>
<sequence length="394" mass="44465">EDKKAASHFHLESLENLSRHMSPSTRLGAVVLSVLFLLVLPTTRGAPAEGVVKGWPVDKPLMPKVHADSLHKYNPKYPLTPPVATEHGFKYRIGLINDGDVTSKVSNGTWTSQFKTGYLEWRPNQGKGGEVVFEWDEEPVQFTTHFGYEDRGMELSDLIVYDGRLLTFDDKTGLVYELDLESKMAIPWIFLGAGNGKTTKGQKSEWATKRDNLLYVGSSGNELAKNGVVKNKDLMWIKVITPEGLVTHEDWEQRYDALRKQVGVQFPGSLVHESALWSDVHQRWFFMPLRKLDGPYNPQTYPHLSTNILLSADANFQDIKNMTVGDVHEDHGFCSFKFIPGTNDTVAIALKSEDQLVDGKLRYSTHIMVFHIDGTVIQDELRVSDLKFEGVEFI</sequence>
<proteinExistence type="inferred from homology"/>
<comment type="cofactor">
    <cofactor evidence="1 6">
        <name>Ca(2+)</name>
        <dbReference type="ChEBI" id="CHEBI:29108"/>
    </cofactor>
</comment>
<protein>
    <recommendedName>
        <fullName evidence="8">Soluble calcium-activated nucleotidase 1</fullName>
    </recommendedName>
</protein>
<evidence type="ECO:0000256" key="3">
    <source>
        <dbReference type="ARBA" id="ARBA00022801"/>
    </source>
</evidence>
<evidence type="ECO:0000256" key="2">
    <source>
        <dbReference type="ARBA" id="ARBA00022723"/>
    </source>
</evidence>
<keyword evidence="2 6" id="KW-0479">Metal-binding</keyword>
<reference evidence="7" key="1">
    <citation type="submission" date="2015-11" db="EMBL/GenBank/DDBJ databases">
        <title>De novo transcriptome assembly of four potential Pierce s Disease insect vectors from Arizona vineyards.</title>
        <authorList>
            <person name="Tassone E.E."/>
        </authorList>
    </citation>
    <scope>NUCLEOTIDE SEQUENCE</scope>
</reference>
<keyword evidence="4 6" id="KW-0106">Calcium</keyword>
<dbReference type="PANTHER" id="PTHR13023">
    <property type="entry name" value="APYRASE"/>
    <property type="match status" value="1"/>
</dbReference>
<dbReference type="Pfam" id="PF06079">
    <property type="entry name" value="Apyrase"/>
    <property type="match status" value="1"/>
</dbReference>
<name>A0A1B6KA72_9HEMI</name>
<evidence type="ECO:0008006" key="8">
    <source>
        <dbReference type="Google" id="ProtNLM"/>
    </source>
</evidence>
<evidence type="ECO:0000256" key="5">
    <source>
        <dbReference type="ARBA" id="ARBA00025738"/>
    </source>
</evidence>
<evidence type="ECO:0000256" key="4">
    <source>
        <dbReference type="ARBA" id="ARBA00022837"/>
    </source>
</evidence>